<evidence type="ECO:0000256" key="6">
    <source>
        <dbReference type="ARBA" id="ARBA00022840"/>
    </source>
</evidence>
<keyword evidence="7" id="KW-0243">Dynein</keyword>
<protein>
    <recommendedName>
        <fullName evidence="13">AAA+ ATPase domain-containing protein</fullName>
    </recommendedName>
</protein>
<dbReference type="PANTHER" id="PTHR45703">
    <property type="entry name" value="DYNEIN HEAVY CHAIN"/>
    <property type="match status" value="1"/>
</dbReference>
<dbReference type="InterPro" id="IPR041658">
    <property type="entry name" value="AAA_lid_11"/>
</dbReference>
<keyword evidence="4" id="KW-0493">Microtubule</keyword>
<feature type="coiled-coil region" evidence="11">
    <location>
        <begin position="1316"/>
        <end position="1399"/>
    </location>
</feature>
<comment type="subcellular location">
    <subcellularLocation>
        <location evidence="1">Cytoplasm</location>
        <location evidence="1">Cytoskeleton</location>
    </subcellularLocation>
</comment>
<dbReference type="InterPro" id="IPR024743">
    <property type="entry name" value="Dynein_HC_stalk"/>
</dbReference>
<dbReference type="InterPro" id="IPR003593">
    <property type="entry name" value="AAA+_ATPase"/>
</dbReference>
<dbReference type="InterPro" id="IPR042219">
    <property type="entry name" value="AAA_lid_11_sf"/>
</dbReference>
<dbReference type="Pfam" id="PF22597">
    <property type="entry name" value="DYN_lid"/>
    <property type="match status" value="1"/>
</dbReference>
<accession>A0A7S2LKS4</accession>
<evidence type="ECO:0000256" key="10">
    <source>
        <dbReference type="ARBA" id="ARBA00023212"/>
    </source>
</evidence>
<dbReference type="Pfam" id="PF12781">
    <property type="entry name" value="AAA_9"/>
    <property type="match status" value="1"/>
</dbReference>
<feature type="domain" description="AAA+ ATPase" evidence="13">
    <location>
        <begin position="483"/>
        <end position="635"/>
    </location>
</feature>
<dbReference type="FunFam" id="3.40.50.300:FF:000122">
    <property type="entry name" value="Cytoplasmic dynein 1 heavy chain"/>
    <property type="match status" value="1"/>
</dbReference>
<feature type="domain" description="AAA+ ATPase" evidence="13">
    <location>
        <begin position="827"/>
        <end position="993"/>
    </location>
</feature>
<dbReference type="GO" id="GO:0030286">
    <property type="term" value="C:dynein complex"/>
    <property type="evidence" value="ECO:0007669"/>
    <property type="project" value="UniProtKB-KW"/>
</dbReference>
<sequence>MSKQRHYDFGLRALKTLLVSAGALKRQALTEMTTSGDAEIEGAVLEQVEKNVLIEGACQNVVPKLVASDLEVFTDILMEVFPGSNVAEMEDEALREILLDVCREQHLVAGDNWIQKILQLKQVLEMRHGVMLVGPVGTGKSTALKCLMLALERLDGIKGDTYIIDAKAMDKDALYGTLDGTTMEWQDGVFTSLLRIVVEGARGEKDRRHWIVFDGDVDPEWAENLNSVLDDNKLLTLPSGERINIPPNIRIIIEVDSLEEATPATVSRCGMVWFSDDVMSTEMCLEHLMSGLLYKDINGGQTVSDAQHQFAQSIKSLVQYDANGRASLVSEAIDFALQQEHIMKQSRSQLLTPLVSLLHKGIELAIEYNETHPDFHMSDDHMEKFSQRWLLFSLLWSFGGSANWSTRCSLGDMLCTLGAVELPDSESNLIDYRVRLSDGEFEHWAMSVPRSEIESHKVTSTDVVITTTDTVRHAEVLGAWLNSRKPLILCGPPGSGKTMTLTNVLQSLQGITLASLNFSSGTTPEIILKTFSQYCAYVRRGKSIVLEPMETFGADTWLVVFCDEINLPKKDAYGTQRVIMFMRQLVEQGGFWRDDNVWVKINRIQFVGACNPPTDAGREEMSLRWLRHAPLLLVDFPARESLMQIYRTFNGGIMKLFPNLKGQTDALTEAMVDLYTANQIKFTPDIQPQYFFSPRELSRWVRGIYEAVHDLDVLTNEDLVRIWAHEALRLFSDRLVTEQEKQWCEEKVDEVARTYFAGVDHEVALERPLFYSSWLTKDTRRINRDELKTFLAARLRVFYEEELDVPLVVFDEVLEHVLRIDRVLRQPMGHCLLVGDSGVGKTVLSKFVSWMNGLSIFQIKAHSRYGLHEFNEDLRAVMKRVGVEGEKVCFIFDEANALDSGFLEAMNALLASGEVPGLFEGDDYAALMSACRDSASRDGLIIDQEEELWRRFTSLVQRNLHVVFTMNPSGGDWKNRSTASPALFNRCVVDWFGTWGAKAKGEVGKEFTMRLDIGDAESVGGAWGIGEGEEMMQLVEAAFDRNGSGGFRQAVVAALVDIHETTKKVAEESATGASRTFLSPRDYLALIQNFVTCVNDRRSKVEDEQLHINAGLEKLKQTQDNVAELKLGLGKKTVELREKESLANAKLQQMVADQNVAEKRKEEAERMGKEVDEQQVEISKRKADAQRDLDEAEPALIAAQASVKSIKKRDLDEVRNMARPPDKVRLTLECVSIMMGGKTDWPEIRKMLSKSDFIPNIINFDANRLSERQIKAVETQYIVGNDELNAESVMRSSKACGPLFKWAESQIKFSSVYNRVQPLREEVEQLEIEASKAKQEKDRIDTEVAELESKISQYKADYATLIRDVEVLKETMETVKTKVSRAESLLKSLSQESERWEKSSSGFKHILQSIIGDGLLLASFLTYFGYFDFKTRIGLMQKWRNTLDVIGINYREELSMVESLSKASIRIEWQEQGLPSDSLSMENGVILDHCVRFPLIIDPSGQAIEFVQNKYKNSKIQKTSFLDKAFMKTLASAVRFGTTLLVENVESIDPVLNPILNREIQKTGGRALVRIGSEEVDYSPSFSIILSTKNPAAKLTPDLCSRVTLVNFTVTPASLQSQSLSLILRREKPEIERQRIEVLKLQGEQNVKLRSLEDQMLAKISAVEGSILDDDRVVEGMETLMKEGAQVEEQIAKSAVVMAEVEAAISKFTSLSVACRQIFVLLAAMRNIHFLYEFSSDSFMTVLESVLDETKRVGGEMEDARLENLTTSLFRETVARMCRGLLAEDKFVFVLLLGHILKEGDESYSFRDDASVEDLTGFIYARFGAAFKWQGRGLDSLQAVTENEIKATVPVLLCSAPGHDVSSRVEYMSKVAGHECTSLAMGSEEGFESADKIVSIASKTGKWVLLKNCHLCTEWLSTLVKKLQAQIPHEDFRVFITSEISPKLPTGLLRMSDTIVAEAQTGIKSTLSRFFCNISTDRFGQPEKNRLYLLLGWVHAVIQERLRFVPTGWSESYGFTESDASHALDSIDALIGEASGGKSHIAPEDIPWEAIRVTLSKSIFGGRISNPTDQDALDSLLNSLFISKSFDVDFKLVQTEEPGFIPTLPEKTSKDECFSWIESLPPYNPPTWIGLDSFAEEMRSRSMAKSIIEKVTSLLVSEKDA</sequence>
<evidence type="ECO:0000256" key="7">
    <source>
        <dbReference type="ARBA" id="ARBA00023017"/>
    </source>
</evidence>
<dbReference type="FunFam" id="1.10.8.720:FF:000003">
    <property type="entry name" value="Cytoplasmic dynein heavy chain 2"/>
    <property type="match status" value="1"/>
</dbReference>
<keyword evidence="9" id="KW-0505">Motor protein</keyword>
<evidence type="ECO:0000313" key="14">
    <source>
        <dbReference type="EMBL" id="CAD9607585.1"/>
    </source>
</evidence>
<dbReference type="InterPro" id="IPR004273">
    <property type="entry name" value="Dynein_heavy_D6_P-loop"/>
</dbReference>
<evidence type="ECO:0000256" key="4">
    <source>
        <dbReference type="ARBA" id="ARBA00022701"/>
    </source>
</evidence>
<dbReference type="Gene3D" id="3.40.50.300">
    <property type="entry name" value="P-loop containing nucleotide triphosphate hydrolases"/>
    <property type="match status" value="4"/>
</dbReference>
<dbReference type="InterPro" id="IPR043157">
    <property type="entry name" value="Dynein_AAA1S"/>
</dbReference>
<evidence type="ECO:0000256" key="1">
    <source>
        <dbReference type="ARBA" id="ARBA00004245"/>
    </source>
</evidence>
<dbReference type="Gene3D" id="1.10.8.1220">
    <property type="match status" value="1"/>
</dbReference>
<evidence type="ECO:0000256" key="3">
    <source>
        <dbReference type="ARBA" id="ARBA00022490"/>
    </source>
</evidence>
<dbReference type="CDD" id="cd00009">
    <property type="entry name" value="AAA"/>
    <property type="match status" value="2"/>
</dbReference>
<dbReference type="Gene3D" id="6.10.140.1060">
    <property type="match status" value="1"/>
</dbReference>
<dbReference type="SMART" id="SM00382">
    <property type="entry name" value="AAA"/>
    <property type="match status" value="3"/>
</dbReference>
<dbReference type="Gene3D" id="1.20.920.20">
    <property type="match status" value="1"/>
</dbReference>
<keyword evidence="6" id="KW-0067">ATP-binding</keyword>
<keyword evidence="3" id="KW-0963">Cytoplasm</keyword>
<dbReference type="PANTHER" id="PTHR45703:SF36">
    <property type="entry name" value="DYNEIN HEAVY CHAIN, CYTOPLASMIC"/>
    <property type="match status" value="1"/>
</dbReference>
<dbReference type="GO" id="GO:0007018">
    <property type="term" value="P:microtubule-based movement"/>
    <property type="evidence" value="ECO:0007669"/>
    <property type="project" value="InterPro"/>
</dbReference>
<dbReference type="Pfam" id="PF12780">
    <property type="entry name" value="AAA_8"/>
    <property type="match status" value="1"/>
</dbReference>
<dbReference type="Gene3D" id="1.10.472.130">
    <property type="match status" value="1"/>
</dbReference>
<dbReference type="Pfam" id="PF12775">
    <property type="entry name" value="AAA_7"/>
    <property type="match status" value="1"/>
</dbReference>
<evidence type="ECO:0000256" key="2">
    <source>
        <dbReference type="ARBA" id="ARBA00008887"/>
    </source>
</evidence>
<evidence type="ECO:0000256" key="5">
    <source>
        <dbReference type="ARBA" id="ARBA00022741"/>
    </source>
</evidence>
<evidence type="ECO:0000256" key="9">
    <source>
        <dbReference type="ARBA" id="ARBA00023175"/>
    </source>
</evidence>
<dbReference type="FunFam" id="1.20.920.20:FF:000002">
    <property type="entry name" value="Cytoplasmic dynein 1 heavy chain"/>
    <property type="match status" value="1"/>
</dbReference>
<organism evidence="14">
    <name type="scientific">Leptocylindrus danicus</name>
    <dbReference type="NCBI Taxonomy" id="163516"/>
    <lineage>
        <taxon>Eukaryota</taxon>
        <taxon>Sar</taxon>
        <taxon>Stramenopiles</taxon>
        <taxon>Ochrophyta</taxon>
        <taxon>Bacillariophyta</taxon>
        <taxon>Coscinodiscophyceae</taxon>
        <taxon>Chaetocerotophycidae</taxon>
        <taxon>Leptocylindrales</taxon>
        <taxon>Leptocylindraceae</taxon>
        <taxon>Leptocylindrus</taxon>
    </lineage>
</organism>
<name>A0A7S2LKS4_9STRA</name>
<evidence type="ECO:0000256" key="12">
    <source>
        <dbReference type="SAM" id="MobiDB-lite"/>
    </source>
</evidence>
<dbReference type="GO" id="GO:0005524">
    <property type="term" value="F:ATP binding"/>
    <property type="evidence" value="ECO:0007669"/>
    <property type="project" value="UniProtKB-KW"/>
</dbReference>
<dbReference type="InterPro" id="IPR054354">
    <property type="entry name" value="DYNC2H1-like_lid"/>
</dbReference>
<gene>
    <name evidence="14" type="ORF">LDAN0321_LOCUS18830</name>
</gene>
<dbReference type="InterPro" id="IPR035706">
    <property type="entry name" value="AAA_9"/>
</dbReference>
<comment type="similarity">
    <text evidence="2">Belongs to the dynein heavy chain family.</text>
</comment>
<dbReference type="Pfam" id="PF18198">
    <property type="entry name" value="AAA_lid_11"/>
    <property type="match status" value="1"/>
</dbReference>
<dbReference type="GO" id="GO:0005874">
    <property type="term" value="C:microtubule"/>
    <property type="evidence" value="ECO:0007669"/>
    <property type="project" value="UniProtKB-KW"/>
</dbReference>
<reference evidence="14" key="1">
    <citation type="submission" date="2021-01" db="EMBL/GenBank/DDBJ databases">
        <authorList>
            <person name="Corre E."/>
            <person name="Pelletier E."/>
            <person name="Niang G."/>
            <person name="Scheremetjew M."/>
            <person name="Finn R."/>
            <person name="Kale V."/>
            <person name="Holt S."/>
            <person name="Cochrane G."/>
            <person name="Meng A."/>
            <person name="Brown T."/>
            <person name="Cohen L."/>
        </authorList>
    </citation>
    <scope>NUCLEOTIDE SEQUENCE</scope>
    <source>
        <strain evidence="14">B650</strain>
    </source>
</reference>
<evidence type="ECO:0000256" key="8">
    <source>
        <dbReference type="ARBA" id="ARBA00023054"/>
    </source>
</evidence>
<dbReference type="GO" id="GO:0008569">
    <property type="term" value="F:minus-end-directed microtubule motor activity"/>
    <property type="evidence" value="ECO:0007669"/>
    <property type="project" value="InterPro"/>
</dbReference>
<dbReference type="Gene3D" id="1.10.8.710">
    <property type="match status" value="1"/>
</dbReference>
<dbReference type="GO" id="GO:0051959">
    <property type="term" value="F:dynein light intermediate chain binding"/>
    <property type="evidence" value="ECO:0007669"/>
    <property type="project" value="InterPro"/>
</dbReference>
<proteinExistence type="inferred from homology"/>
<dbReference type="Gene3D" id="1.20.920.30">
    <property type="match status" value="1"/>
</dbReference>
<dbReference type="Gene3D" id="1.10.8.720">
    <property type="entry name" value="Region D6 of dynein motor"/>
    <property type="match status" value="1"/>
</dbReference>
<dbReference type="Pfam" id="PF12777">
    <property type="entry name" value="MT"/>
    <property type="match status" value="1"/>
</dbReference>
<dbReference type="FunFam" id="3.40.50.300:FF:001013">
    <property type="entry name" value="Dynein heavy chain, cytoplasmic"/>
    <property type="match status" value="1"/>
</dbReference>
<dbReference type="SUPFAM" id="SSF52540">
    <property type="entry name" value="P-loop containing nucleoside triphosphate hydrolases"/>
    <property type="match status" value="3"/>
</dbReference>
<dbReference type="Pfam" id="PF17852">
    <property type="entry name" value="Dynein_AAA_lid"/>
    <property type="match status" value="1"/>
</dbReference>
<feature type="domain" description="AAA+ ATPase" evidence="13">
    <location>
        <begin position="126"/>
        <end position="259"/>
    </location>
</feature>
<keyword evidence="8 11" id="KW-0175">Coiled coil</keyword>
<keyword evidence="10" id="KW-0206">Cytoskeleton</keyword>
<dbReference type="InterPro" id="IPR041466">
    <property type="entry name" value="Dynein_AAA5_ext"/>
</dbReference>
<dbReference type="Pfam" id="PF12774">
    <property type="entry name" value="AAA_6"/>
    <property type="match status" value="1"/>
</dbReference>
<dbReference type="InterPro" id="IPR024317">
    <property type="entry name" value="Dynein_heavy_chain_D4_dom"/>
</dbReference>
<dbReference type="EMBL" id="HBGY01030303">
    <property type="protein sequence ID" value="CAD9607585.1"/>
    <property type="molecule type" value="Transcribed_RNA"/>
</dbReference>
<keyword evidence="5" id="KW-0547">Nucleotide-binding</keyword>
<dbReference type="InterPro" id="IPR035699">
    <property type="entry name" value="AAA_6"/>
</dbReference>
<dbReference type="InterPro" id="IPR027417">
    <property type="entry name" value="P-loop_NTPase"/>
</dbReference>
<dbReference type="GO" id="GO:0045505">
    <property type="term" value="F:dynein intermediate chain binding"/>
    <property type="evidence" value="ECO:0007669"/>
    <property type="project" value="InterPro"/>
</dbReference>
<evidence type="ECO:0000256" key="11">
    <source>
        <dbReference type="SAM" id="Coils"/>
    </source>
</evidence>
<dbReference type="InterPro" id="IPR026983">
    <property type="entry name" value="DHC"/>
</dbReference>
<feature type="region of interest" description="Disordered" evidence="12">
    <location>
        <begin position="1165"/>
        <end position="1187"/>
    </location>
</feature>
<dbReference type="FunFam" id="3.40.50.300:FF:000373">
    <property type="entry name" value="Cytoplasmic dynein heavy chain 2"/>
    <property type="match status" value="1"/>
</dbReference>
<evidence type="ECO:0000259" key="13">
    <source>
        <dbReference type="SMART" id="SM00382"/>
    </source>
</evidence>
<dbReference type="Pfam" id="PF03028">
    <property type="entry name" value="Dynein_heavy"/>
    <property type="match status" value="1"/>
</dbReference>